<organism evidence="1 2">
    <name type="scientific">Serratia phage vB_SmaA_3M</name>
    <dbReference type="NCBI Taxonomy" id="2419930"/>
    <lineage>
        <taxon>Viruses</taxon>
        <taxon>Duplodnaviria</taxon>
        <taxon>Heunggongvirae</taxon>
        <taxon>Uroviricota</taxon>
        <taxon>Caudoviricetes</taxon>
        <taxon>Pantevenvirales</taxon>
        <taxon>Ackermannviridae</taxon>
        <taxon>Miltonvirus</taxon>
        <taxon>Miltonvirus 3M</taxon>
    </lineage>
</organism>
<reference evidence="1 2" key="1">
    <citation type="submission" date="2018-09" db="EMBL/GenBank/DDBJ databases">
        <authorList>
            <person name="Day A."/>
            <person name="Monson R.E."/>
            <person name="Salmond G.P.C."/>
        </authorList>
    </citation>
    <scope>NUCLEOTIDE SEQUENCE [LARGE SCALE GENOMIC DNA]</scope>
</reference>
<keyword evidence="2" id="KW-1185">Reference proteome</keyword>
<proteinExistence type="predicted"/>
<dbReference type="Proteomes" id="UP000269553">
    <property type="component" value="Segment"/>
</dbReference>
<name>A0A3G2YSG8_9CAUD</name>
<protein>
    <submittedName>
        <fullName evidence="1">Uncharacterized protein</fullName>
    </submittedName>
</protein>
<accession>A0A3G2YSG8</accession>
<evidence type="ECO:0000313" key="1">
    <source>
        <dbReference type="EMBL" id="AYP28379.1"/>
    </source>
</evidence>
<sequence length="188" mass="20092">MKKFSEFLVEQASQPATHAGVKGKTISLKKQGDGTQWSDITTVADITPDNAADTYNLTLTDGNTVKLTLSPDQVSAVSQGKEVVAVHDGFEFFFGKSPSGPVTEAYAQELANMDKMVGKALGVGKSRKSGRTEFEYSGIPGIGKCVNIDFGGEDDPYVIVTIDNKQHDISKGKTLTADIAKYIGVKPQ</sequence>
<dbReference type="EMBL" id="MH929319">
    <property type="protein sequence ID" value="AYP28379.1"/>
    <property type="molecule type" value="Genomic_DNA"/>
</dbReference>
<evidence type="ECO:0000313" key="2">
    <source>
        <dbReference type="Proteomes" id="UP000269553"/>
    </source>
</evidence>
<gene>
    <name evidence="1" type="ORF">3M_123</name>
</gene>